<dbReference type="PANTHER" id="PTHR11360">
    <property type="entry name" value="MONOCARBOXYLATE TRANSPORTER"/>
    <property type="match status" value="1"/>
</dbReference>
<evidence type="ECO:0000256" key="3">
    <source>
        <dbReference type="SAM" id="MobiDB-lite"/>
    </source>
</evidence>
<dbReference type="GeneID" id="38118575"/>
<proteinExistence type="inferred from homology"/>
<feature type="transmembrane region" description="Helical" evidence="4">
    <location>
        <begin position="151"/>
        <end position="175"/>
    </location>
</feature>
<dbReference type="PANTHER" id="PTHR11360:SF305">
    <property type="entry name" value="MAJOR FACILITATOR SUPERFAMILY (MFS) PROFILE DOMAIN-CONTAINING PROTEIN"/>
    <property type="match status" value="1"/>
</dbReference>
<feature type="compositionally biased region" description="Polar residues" evidence="3">
    <location>
        <begin position="1"/>
        <end position="19"/>
    </location>
</feature>
<dbReference type="OrthoDB" id="6499973at2759"/>
<organism evidence="6 7">
    <name type="scientific">Aspergillus mulundensis</name>
    <dbReference type="NCBI Taxonomy" id="1810919"/>
    <lineage>
        <taxon>Eukaryota</taxon>
        <taxon>Fungi</taxon>
        <taxon>Dikarya</taxon>
        <taxon>Ascomycota</taxon>
        <taxon>Pezizomycotina</taxon>
        <taxon>Eurotiomycetes</taxon>
        <taxon>Eurotiomycetidae</taxon>
        <taxon>Eurotiales</taxon>
        <taxon>Aspergillaceae</taxon>
        <taxon>Aspergillus</taxon>
        <taxon>Aspergillus subgen. Nidulantes</taxon>
    </lineage>
</organism>
<reference evidence="6 7" key="1">
    <citation type="journal article" date="2018" name="IMA Fungus">
        <title>IMA Genome-F 9: Draft genome sequence of Annulohypoxylon stygium, Aspergillus mulundensis, Berkeleyomyces basicola (syn. Thielaviopsis basicola), Ceratocystis smalleyi, two Cercospora beticola strains, Coleophoma cylindrospora, Fusarium fracticaudum, Phialophora cf. hyalina, and Morchella septimelata.</title>
        <authorList>
            <person name="Wingfield B.D."/>
            <person name="Bills G.F."/>
            <person name="Dong Y."/>
            <person name="Huang W."/>
            <person name="Nel W.J."/>
            <person name="Swalarsk-Parry B.S."/>
            <person name="Vaghefi N."/>
            <person name="Wilken P.M."/>
            <person name="An Z."/>
            <person name="de Beer Z.W."/>
            <person name="De Vos L."/>
            <person name="Chen L."/>
            <person name="Duong T.A."/>
            <person name="Gao Y."/>
            <person name="Hammerbacher A."/>
            <person name="Kikkert J.R."/>
            <person name="Li Y."/>
            <person name="Li H."/>
            <person name="Li K."/>
            <person name="Li Q."/>
            <person name="Liu X."/>
            <person name="Ma X."/>
            <person name="Naidoo K."/>
            <person name="Pethybridge S.J."/>
            <person name="Sun J."/>
            <person name="Steenkamp E.T."/>
            <person name="van der Nest M.A."/>
            <person name="van Wyk S."/>
            <person name="Wingfield M.J."/>
            <person name="Xiong C."/>
            <person name="Yue Q."/>
            <person name="Zhang X."/>
        </authorList>
    </citation>
    <scope>NUCLEOTIDE SEQUENCE [LARGE SCALE GENOMIC DNA]</scope>
    <source>
        <strain evidence="6 7">DSM 5745</strain>
    </source>
</reference>
<dbReference type="RefSeq" id="XP_026601225.1">
    <property type="nucleotide sequence ID" value="XM_026750221.1"/>
</dbReference>
<feature type="transmembrane region" description="Helical" evidence="4">
    <location>
        <begin position="380"/>
        <end position="400"/>
    </location>
</feature>
<feature type="transmembrane region" description="Helical" evidence="4">
    <location>
        <begin position="92"/>
        <end position="113"/>
    </location>
</feature>
<feature type="transmembrane region" description="Helical" evidence="4">
    <location>
        <begin position="290"/>
        <end position="310"/>
    </location>
</feature>
<feature type="transmembrane region" description="Helical" evidence="4">
    <location>
        <begin position="255"/>
        <end position="278"/>
    </location>
</feature>
<sequence>MASQIQTSATSVEMSSTTGAGERLHRVGPSELSGSDVQDMMQASREADSQVPDGGYGWVAVGGCAVLTWWFVGTSYSWGILQAALVKEGVSSASTLAFVGSLAVACISFLGILNATLIRKFGTRVCGVLGVVFLGLGEILSGFALRSIGGLFVTAGAVMGVGISLCFMVVSVVPAQYFRTKRGIANGIVYAAGGLGGAVISFIIDALIQSTGLAWTFRTIGLITLATGIPAALLIKERVSIPRSAYVEWHLFRDIRFTLLFLAGAIATFPLFVPPFFLPLYTSSLGMKSSLGAGVVAAFNFSSALGRLMCGFFSDTLGPLNTLFLSLLLSAVSMLVLWPVSNSIGPLVAFVIINGMANGGFFSTMPTVVGNVFGSARVSVAMGMIVTGWAGGYLLGAPIAGYILDASGGEEGGIKAYRPAIFYAGSLAFAAAGLAGAIRLKADINLKKRL</sequence>
<feature type="transmembrane region" description="Helical" evidence="4">
    <location>
        <begin position="214"/>
        <end position="235"/>
    </location>
</feature>
<comment type="similarity">
    <text evidence="2">Belongs to the major facilitator superfamily. Monocarboxylate porter (TC 2.A.1.13) family.</text>
</comment>
<feature type="domain" description="Major facilitator superfamily (MFS) profile" evidence="5">
    <location>
        <begin position="256"/>
        <end position="450"/>
    </location>
</feature>
<evidence type="ECO:0000256" key="1">
    <source>
        <dbReference type="ARBA" id="ARBA00004141"/>
    </source>
</evidence>
<dbReference type="Proteomes" id="UP000256690">
    <property type="component" value="Unassembled WGS sequence"/>
</dbReference>
<keyword evidence="4" id="KW-0472">Membrane</keyword>
<evidence type="ECO:0000256" key="2">
    <source>
        <dbReference type="ARBA" id="ARBA00006727"/>
    </source>
</evidence>
<evidence type="ECO:0000259" key="5">
    <source>
        <dbReference type="PROSITE" id="PS50850"/>
    </source>
</evidence>
<keyword evidence="7" id="KW-1185">Reference proteome</keyword>
<dbReference type="EMBL" id="PVWQ01000010">
    <property type="protein sequence ID" value="RDW70694.1"/>
    <property type="molecule type" value="Genomic_DNA"/>
</dbReference>
<dbReference type="InterPro" id="IPR011701">
    <property type="entry name" value="MFS"/>
</dbReference>
<evidence type="ECO:0000313" key="7">
    <source>
        <dbReference type="Proteomes" id="UP000256690"/>
    </source>
</evidence>
<feature type="transmembrane region" description="Helical" evidence="4">
    <location>
        <begin position="420"/>
        <end position="440"/>
    </location>
</feature>
<keyword evidence="4" id="KW-1133">Transmembrane helix</keyword>
<feature type="transmembrane region" description="Helical" evidence="4">
    <location>
        <begin position="55"/>
        <end position="72"/>
    </location>
</feature>
<dbReference type="InterPro" id="IPR050327">
    <property type="entry name" value="Proton-linked_MCT"/>
</dbReference>
<feature type="region of interest" description="Disordered" evidence="3">
    <location>
        <begin position="1"/>
        <end position="39"/>
    </location>
</feature>
<feature type="transmembrane region" description="Helical" evidence="4">
    <location>
        <begin position="125"/>
        <end position="145"/>
    </location>
</feature>
<dbReference type="GO" id="GO:0022857">
    <property type="term" value="F:transmembrane transporter activity"/>
    <property type="evidence" value="ECO:0007669"/>
    <property type="project" value="InterPro"/>
</dbReference>
<dbReference type="Pfam" id="PF07690">
    <property type="entry name" value="MFS_1"/>
    <property type="match status" value="1"/>
</dbReference>
<dbReference type="InterPro" id="IPR036259">
    <property type="entry name" value="MFS_trans_sf"/>
</dbReference>
<protein>
    <recommendedName>
        <fullName evidence="5">Major facilitator superfamily (MFS) profile domain-containing protein</fullName>
    </recommendedName>
</protein>
<feature type="transmembrane region" description="Helical" evidence="4">
    <location>
        <begin position="187"/>
        <end position="208"/>
    </location>
</feature>
<evidence type="ECO:0000313" key="6">
    <source>
        <dbReference type="EMBL" id="RDW70694.1"/>
    </source>
</evidence>
<comment type="caution">
    <text evidence="6">The sequence shown here is derived from an EMBL/GenBank/DDBJ whole genome shotgun (WGS) entry which is preliminary data.</text>
</comment>
<dbReference type="GO" id="GO:0016020">
    <property type="term" value="C:membrane"/>
    <property type="evidence" value="ECO:0007669"/>
    <property type="project" value="UniProtKB-SubCell"/>
</dbReference>
<dbReference type="InterPro" id="IPR020846">
    <property type="entry name" value="MFS_dom"/>
</dbReference>
<name>A0A3D8RA03_9EURO</name>
<dbReference type="PROSITE" id="PS50850">
    <property type="entry name" value="MFS"/>
    <property type="match status" value="1"/>
</dbReference>
<dbReference type="SUPFAM" id="SSF103473">
    <property type="entry name" value="MFS general substrate transporter"/>
    <property type="match status" value="1"/>
</dbReference>
<comment type="subcellular location">
    <subcellularLocation>
        <location evidence="1">Membrane</location>
        <topology evidence="1">Multi-pass membrane protein</topology>
    </subcellularLocation>
</comment>
<keyword evidence="4" id="KW-0812">Transmembrane</keyword>
<accession>A0A3D8RA03</accession>
<feature type="transmembrane region" description="Helical" evidence="4">
    <location>
        <begin position="347"/>
        <end position="373"/>
    </location>
</feature>
<evidence type="ECO:0000256" key="4">
    <source>
        <dbReference type="SAM" id="Phobius"/>
    </source>
</evidence>
<dbReference type="Gene3D" id="1.20.1250.20">
    <property type="entry name" value="MFS general substrate transporter like domains"/>
    <property type="match status" value="2"/>
</dbReference>
<feature type="transmembrane region" description="Helical" evidence="4">
    <location>
        <begin position="322"/>
        <end position="341"/>
    </location>
</feature>
<dbReference type="AlphaFoldDB" id="A0A3D8RA03"/>
<gene>
    <name evidence="6" type="ORF">DSM5745_08205</name>
</gene>